<dbReference type="AlphaFoldDB" id="A0A944DAP7"/>
<feature type="domain" description="HTH tetR-type" evidence="6">
    <location>
        <begin position="36"/>
        <end position="96"/>
    </location>
</feature>
<dbReference type="PANTHER" id="PTHR30055:SF226">
    <property type="entry name" value="HTH-TYPE TRANSCRIPTIONAL REGULATOR PKSA"/>
    <property type="match status" value="1"/>
</dbReference>
<keyword evidence="1" id="KW-0678">Repressor</keyword>
<evidence type="ECO:0000259" key="6">
    <source>
        <dbReference type="PROSITE" id="PS50977"/>
    </source>
</evidence>
<organism evidence="7 8">
    <name type="scientific">Denitromonas iodatirespirans</name>
    <dbReference type="NCBI Taxonomy" id="2795389"/>
    <lineage>
        <taxon>Bacteria</taxon>
        <taxon>Pseudomonadati</taxon>
        <taxon>Pseudomonadota</taxon>
        <taxon>Betaproteobacteria</taxon>
        <taxon>Rhodocyclales</taxon>
        <taxon>Zoogloeaceae</taxon>
        <taxon>Denitromonas</taxon>
    </lineage>
</organism>
<dbReference type="InterPro" id="IPR023772">
    <property type="entry name" value="DNA-bd_HTH_TetR-type_CS"/>
</dbReference>
<evidence type="ECO:0000256" key="3">
    <source>
        <dbReference type="ARBA" id="ARBA00023125"/>
    </source>
</evidence>
<evidence type="ECO:0000313" key="7">
    <source>
        <dbReference type="EMBL" id="MBT0961621.1"/>
    </source>
</evidence>
<dbReference type="InterPro" id="IPR001647">
    <property type="entry name" value="HTH_TetR"/>
</dbReference>
<reference evidence="8" key="1">
    <citation type="journal article" date="2022" name="ISME J.">
        <title>Genetic and phylogenetic analysis of dissimilatory iodate-reducing bacteria identifies potential niches across the world's oceans.</title>
        <authorList>
            <person name="Reyes-Umana V."/>
            <person name="Henning Z."/>
            <person name="Lee K."/>
            <person name="Barnum T.P."/>
            <person name="Coates J.D."/>
        </authorList>
    </citation>
    <scope>NUCLEOTIDE SEQUENCE [LARGE SCALE GENOMIC DNA]</scope>
    <source>
        <strain evidence="8">IR12</strain>
    </source>
</reference>
<keyword evidence="3 5" id="KW-0238">DNA-binding</keyword>
<dbReference type="GO" id="GO:0003700">
    <property type="term" value="F:DNA-binding transcription factor activity"/>
    <property type="evidence" value="ECO:0007669"/>
    <property type="project" value="TreeGrafter"/>
</dbReference>
<dbReference type="Proteomes" id="UP000694660">
    <property type="component" value="Unassembled WGS sequence"/>
</dbReference>
<proteinExistence type="predicted"/>
<evidence type="ECO:0000256" key="1">
    <source>
        <dbReference type="ARBA" id="ARBA00022491"/>
    </source>
</evidence>
<evidence type="ECO:0000256" key="5">
    <source>
        <dbReference type="PROSITE-ProRule" id="PRU00335"/>
    </source>
</evidence>
<dbReference type="InterPro" id="IPR041669">
    <property type="entry name" value="TetR_C_15"/>
</dbReference>
<dbReference type="InterPro" id="IPR009057">
    <property type="entry name" value="Homeodomain-like_sf"/>
</dbReference>
<keyword evidence="2" id="KW-0805">Transcription regulation</keyword>
<dbReference type="Gene3D" id="1.10.357.10">
    <property type="entry name" value="Tetracycline Repressor, domain 2"/>
    <property type="match status" value="1"/>
</dbReference>
<evidence type="ECO:0000313" key="8">
    <source>
        <dbReference type="Proteomes" id="UP000694660"/>
    </source>
</evidence>
<dbReference type="PROSITE" id="PS50977">
    <property type="entry name" value="HTH_TETR_2"/>
    <property type="match status" value="1"/>
</dbReference>
<gene>
    <name evidence="7" type="ORF">I8J34_10610</name>
</gene>
<evidence type="ECO:0000256" key="2">
    <source>
        <dbReference type="ARBA" id="ARBA00023015"/>
    </source>
</evidence>
<dbReference type="EMBL" id="JAEKFT010000010">
    <property type="protein sequence ID" value="MBT0961621.1"/>
    <property type="molecule type" value="Genomic_DNA"/>
</dbReference>
<dbReference type="PROSITE" id="PS01081">
    <property type="entry name" value="HTH_TETR_1"/>
    <property type="match status" value="1"/>
</dbReference>
<evidence type="ECO:0000256" key="4">
    <source>
        <dbReference type="ARBA" id="ARBA00023163"/>
    </source>
</evidence>
<dbReference type="GO" id="GO:0000976">
    <property type="term" value="F:transcription cis-regulatory region binding"/>
    <property type="evidence" value="ECO:0007669"/>
    <property type="project" value="TreeGrafter"/>
</dbReference>
<protein>
    <submittedName>
        <fullName evidence="7">TetR/AcrR family transcriptional regulator</fullName>
    </submittedName>
</protein>
<comment type="caution">
    <text evidence="7">The sequence shown here is derived from an EMBL/GenBank/DDBJ whole genome shotgun (WGS) entry which is preliminary data.</text>
</comment>
<dbReference type="Pfam" id="PF00440">
    <property type="entry name" value="TetR_N"/>
    <property type="match status" value="1"/>
</dbReference>
<dbReference type="RefSeq" id="WP_214361378.1">
    <property type="nucleotide sequence ID" value="NZ_JAEKFT010000010.1"/>
</dbReference>
<sequence>MPRSKPAGAEVKGRPDATVKLRRLHPRRTPNQARSRDTVQAVLRAAGDAIERDGLDRLTTRRIAALAGISVGALYEYFPNKQAVVYALVTDWMERVFSLLDGLHPVRGGAEDILSYLGKQIDQMADLYRAQPGLGALITMVTSVAELRDAVQKHDERCEASVASALQYFAPEADAQDVHSAARTIAIIAHEILCEAVARNAPDADRLMRNLKICVFALGTRLLLPR</sequence>
<dbReference type="PRINTS" id="PR00455">
    <property type="entry name" value="HTHTETR"/>
</dbReference>
<accession>A0A944DAP7</accession>
<keyword evidence="4" id="KW-0804">Transcription</keyword>
<name>A0A944DAP7_DENI1</name>
<dbReference type="InterPro" id="IPR050109">
    <property type="entry name" value="HTH-type_TetR-like_transc_reg"/>
</dbReference>
<keyword evidence="8" id="KW-1185">Reference proteome</keyword>
<dbReference type="Pfam" id="PF17918">
    <property type="entry name" value="TetR_C_15"/>
    <property type="match status" value="1"/>
</dbReference>
<dbReference type="PANTHER" id="PTHR30055">
    <property type="entry name" value="HTH-TYPE TRANSCRIPTIONAL REGULATOR RUTR"/>
    <property type="match status" value="1"/>
</dbReference>
<feature type="DNA-binding region" description="H-T-H motif" evidence="5">
    <location>
        <begin position="59"/>
        <end position="78"/>
    </location>
</feature>
<dbReference type="SUPFAM" id="SSF46689">
    <property type="entry name" value="Homeodomain-like"/>
    <property type="match status" value="1"/>
</dbReference>